<dbReference type="PROSITE" id="PS00096">
    <property type="entry name" value="SHMT"/>
    <property type="match status" value="1"/>
</dbReference>
<comment type="subcellular location">
    <subcellularLocation>
        <location evidence="3 12">Cytoplasm</location>
    </subcellularLocation>
</comment>
<dbReference type="RefSeq" id="WP_007203754.1">
    <property type="nucleotide sequence ID" value="NZ_AKKV01000043.1"/>
</dbReference>
<evidence type="ECO:0000256" key="4">
    <source>
        <dbReference type="ARBA" id="ARBA00006376"/>
    </source>
</evidence>
<feature type="site" description="Plays an important role in substrate specificity" evidence="12">
    <location>
        <position position="225"/>
    </location>
</feature>
<gene>
    <name evidence="12 15" type="primary">glyA</name>
    <name evidence="15" type="ORF">A374_18434</name>
</gene>
<dbReference type="GO" id="GO:0008168">
    <property type="term" value="F:methyltransferase activity"/>
    <property type="evidence" value="ECO:0007669"/>
    <property type="project" value="UniProtKB-KW"/>
</dbReference>
<evidence type="ECO:0000313" key="15">
    <source>
        <dbReference type="EMBL" id="EIT83833.1"/>
    </source>
</evidence>
<dbReference type="InterPro" id="IPR019798">
    <property type="entry name" value="Ser_HO-MeTrfase_PLP_BS"/>
</dbReference>
<dbReference type="CDD" id="cd00378">
    <property type="entry name" value="SHMT"/>
    <property type="match status" value="1"/>
</dbReference>
<dbReference type="Gene3D" id="3.90.1150.10">
    <property type="entry name" value="Aspartate Aminotransferase, domain 1"/>
    <property type="match status" value="1"/>
</dbReference>
<dbReference type="UniPathway" id="UPA00193"/>
<evidence type="ECO:0000256" key="8">
    <source>
        <dbReference type="ARBA" id="ARBA00022605"/>
    </source>
</evidence>
<comment type="pathway">
    <text evidence="12">Amino-acid biosynthesis; glycine biosynthesis; glycine from L-serine: step 1/1.</text>
</comment>
<evidence type="ECO:0000256" key="9">
    <source>
        <dbReference type="ARBA" id="ARBA00022679"/>
    </source>
</evidence>
<sequence>MKKLAAVDQEVFSAIQDELGRQRNKIELIASENFVSEAVMEAQGSVLTNKYAEGYPNKRYYGGCEYVDVVEDLARDRAKQLFGAEHANVQPHSGAQANMAVYFSVLTPGDTVLGMNLSHGGHLTHGSPVNFSGELYNFVEYGVDEKEHRIDYEDVRQKAIEHKPKLIVAGASAYPRSIDFKKFREIADEVGAYLMVDMAHIAGLVAAGVHESPVPHAHFVTTTTHKTLRGPRGGMILCTEEFAKKIDKSIFPGIQGGPLMHVIGAKAVAFGEALRDDFKAYAQQIVDNAQRLAASLEKEGMTLVSGGTDNHLILIDVKKLGITGKVAEKALDDIGITVNKNTIPFDTESPFVTSGIRIGTAAVTTRGFGLEDMDEIAALIALVLKNPEEEASLKEASERVAALAGKFKLYE</sequence>
<feature type="domain" description="Serine hydroxymethyltransferase-like" evidence="14">
    <location>
        <begin position="5"/>
        <end position="380"/>
    </location>
</feature>
<protein>
    <recommendedName>
        <fullName evidence="12">Serine hydroxymethyltransferase</fullName>
        <shortName evidence="12">SHMT</shortName>
        <shortName evidence="12">Serine methylase</shortName>
        <ecNumber evidence="12">2.1.2.1</ecNumber>
    </recommendedName>
</protein>
<dbReference type="GO" id="GO:0005829">
    <property type="term" value="C:cytosol"/>
    <property type="evidence" value="ECO:0007669"/>
    <property type="project" value="TreeGrafter"/>
</dbReference>
<evidence type="ECO:0000256" key="7">
    <source>
        <dbReference type="ARBA" id="ARBA00022563"/>
    </source>
</evidence>
<dbReference type="GO" id="GO:0019264">
    <property type="term" value="P:glycine biosynthetic process from serine"/>
    <property type="evidence" value="ECO:0007669"/>
    <property type="project" value="UniProtKB-UniRule"/>
</dbReference>
<dbReference type="FunFam" id="3.90.1150.10:FF:000003">
    <property type="entry name" value="Serine hydroxymethyltransferase"/>
    <property type="match status" value="1"/>
</dbReference>
<accession>I8UAJ5</accession>
<feature type="binding site" evidence="12">
    <location>
        <begin position="121"/>
        <end position="123"/>
    </location>
    <ligand>
        <name>(6S)-5,6,7,8-tetrahydrofolate</name>
        <dbReference type="ChEBI" id="CHEBI:57453"/>
    </ligand>
</feature>
<keyword evidence="8 12" id="KW-0028">Amino-acid biosynthesis</keyword>
<name>I8UAJ5_9BACL</name>
<dbReference type="InterPro" id="IPR049943">
    <property type="entry name" value="Ser_HO-MeTrfase-like"/>
</dbReference>
<comment type="similarity">
    <text evidence="4 12">Belongs to the SHMT family.</text>
</comment>
<dbReference type="GO" id="GO:0030170">
    <property type="term" value="F:pyridoxal phosphate binding"/>
    <property type="evidence" value="ECO:0007669"/>
    <property type="project" value="UniProtKB-UniRule"/>
</dbReference>
<evidence type="ECO:0000256" key="2">
    <source>
        <dbReference type="ARBA" id="ARBA00001933"/>
    </source>
</evidence>
<keyword evidence="9 12" id="KW-0808">Transferase</keyword>
<keyword evidence="6 12" id="KW-0963">Cytoplasm</keyword>
<dbReference type="PANTHER" id="PTHR11680">
    <property type="entry name" value="SERINE HYDROXYMETHYLTRANSFERASE"/>
    <property type="match status" value="1"/>
</dbReference>
<dbReference type="InterPro" id="IPR015424">
    <property type="entry name" value="PyrdxlP-dep_Trfase"/>
</dbReference>
<reference evidence="15 16" key="1">
    <citation type="journal article" date="2012" name="J. Bacteriol.">
        <title>Genome of Bacillus macauensis ZFHKF-1, a Long-Chain-Forming Bacterium.</title>
        <authorList>
            <person name="Cai L."/>
            <person name="Zhang T."/>
        </authorList>
    </citation>
    <scope>NUCLEOTIDE SEQUENCE [LARGE SCALE GENOMIC DNA]</scope>
    <source>
        <strain evidence="15 16">ZFHKF-1</strain>
    </source>
</reference>
<dbReference type="FunFam" id="3.40.640.10:FF:000001">
    <property type="entry name" value="Serine hydroxymethyltransferase"/>
    <property type="match status" value="1"/>
</dbReference>
<comment type="subunit">
    <text evidence="5 12">Homodimer.</text>
</comment>
<dbReference type="AlphaFoldDB" id="I8UAJ5"/>
<evidence type="ECO:0000256" key="6">
    <source>
        <dbReference type="ARBA" id="ARBA00022490"/>
    </source>
</evidence>
<keyword evidence="16" id="KW-1185">Reference proteome</keyword>
<comment type="catalytic activity">
    <reaction evidence="1 12">
        <text>(6R)-5,10-methylene-5,6,7,8-tetrahydrofolate + glycine + H2O = (6S)-5,6,7,8-tetrahydrofolate + L-serine</text>
        <dbReference type="Rhea" id="RHEA:15481"/>
        <dbReference type="ChEBI" id="CHEBI:15377"/>
        <dbReference type="ChEBI" id="CHEBI:15636"/>
        <dbReference type="ChEBI" id="CHEBI:33384"/>
        <dbReference type="ChEBI" id="CHEBI:57305"/>
        <dbReference type="ChEBI" id="CHEBI:57453"/>
        <dbReference type="EC" id="2.1.2.1"/>
    </reaction>
</comment>
<organism evidence="15 16">
    <name type="scientific">Fictibacillus macauensis ZFHKF-1</name>
    <dbReference type="NCBI Taxonomy" id="1196324"/>
    <lineage>
        <taxon>Bacteria</taxon>
        <taxon>Bacillati</taxon>
        <taxon>Bacillota</taxon>
        <taxon>Bacilli</taxon>
        <taxon>Bacillales</taxon>
        <taxon>Fictibacillaceae</taxon>
        <taxon>Fictibacillus</taxon>
    </lineage>
</organism>
<evidence type="ECO:0000256" key="1">
    <source>
        <dbReference type="ARBA" id="ARBA00001528"/>
    </source>
</evidence>
<dbReference type="InterPro" id="IPR001085">
    <property type="entry name" value="Ser_HO-MeTrfase"/>
</dbReference>
<comment type="function">
    <text evidence="11">Catalyzes the reversible interconversion of serine and glycine with tetrahydrofolate (THF) serving as the one-carbon carrier. This reaction serves as the major source of one-carbon groups required for the biosynthesis of purines, thymidylate, methionine, and other important biomolecules. Also exhibits THF-independent aldolase activity toward beta-hydroxyamino acids, producing glycine and aldehydes, via a retro-aldol mechanism. Thus, is able to catalyze the cleavage of L-allo-threonine.</text>
</comment>
<dbReference type="Pfam" id="PF00464">
    <property type="entry name" value="SHMT"/>
    <property type="match status" value="1"/>
</dbReference>
<dbReference type="SUPFAM" id="SSF53383">
    <property type="entry name" value="PLP-dependent transferases"/>
    <property type="match status" value="1"/>
</dbReference>
<evidence type="ECO:0000256" key="13">
    <source>
        <dbReference type="PIRSR" id="PIRSR000412-50"/>
    </source>
</evidence>
<dbReference type="PIRSF" id="PIRSF000412">
    <property type="entry name" value="SHMT"/>
    <property type="match status" value="1"/>
</dbReference>
<evidence type="ECO:0000256" key="11">
    <source>
        <dbReference type="ARBA" id="ARBA00054606"/>
    </source>
</evidence>
<comment type="caution">
    <text evidence="15">The sequence shown here is derived from an EMBL/GenBank/DDBJ whole genome shotgun (WGS) entry which is preliminary data.</text>
</comment>
<dbReference type="GO" id="GO:0032259">
    <property type="term" value="P:methylation"/>
    <property type="evidence" value="ECO:0007669"/>
    <property type="project" value="UniProtKB-KW"/>
</dbReference>
<evidence type="ECO:0000256" key="12">
    <source>
        <dbReference type="HAMAP-Rule" id="MF_00051"/>
    </source>
</evidence>
<dbReference type="Gene3D" id="3.40.640.10">
    <property type="entry name" value="Type I PLP-dependent aspartate aminotransferase-like (Major domain)"/>
    <property type="match status" value="1"/>
</dbReference>
<evidence type="ECO:0000259" key="14">
    <source>
        <dbReference type="Pfam" id="PF00464"/>
    </source>
</evidence>
<dbReference type="InterPro" id="IPR039429">
    <property type="entry name" value="SHMT-like_dom"/>
</dbReference>
<comment type="pathway">
    <text evidence="12">One-carbon metabolism; tetrahydrofolate interconversion.</text>
</comment>
<keyword evidence="7 12" id="KW-0554">One-carbon metabolism</keyword>
<evidence type="ECO:0000256" key="5">
    <source>
        <dbReference type="ARBA" id="ARBA00011738"/>
    </source>
</evidence>
<evidence type="ECO:0000256" key="10">
    <source>
        <dbReference type="ARBA" id="ARBA00022898"/>
    </source>
</evidence>
<dbReference type="InterPro" id="IPR015421">
    <property type="entry name" value="PyrdxlP-dep_Trfase_major"/>
</dbReference>
<dbReference type="InterPro" id="IPR015422">
    <property type="entry name" value="PyrdxlP-dep_Trfase_small"/>
</dbReference>
<dbReference type="EC" id="2.1.2.1" evidence="12"/>
<feature type="binding site" evidence="12">
    <location>
        <begin position="349"/>
        <end position="351"/>
    </location>
    <ligand>
        <name>(6S)-5,6,7,8-tetrahydrofolate</name>
        <dbReference type="ChEBI" id="CHEBI:57453"/>
    </ligand>
</feature>
<keyword evidence="10 12" id="KW-0663">Pyridoxal phosphate</keyword>
<dbReference type="EMBL" id="AKKV01000043">
    <property type="protein sequence ID" value="EIT83833.1"/>
    <property type="molecule type" value="Genomic_DNA"/>
</dbReference>
<feature type="binding site" evidence="12">
    <location>
        <position position="240"/>
    </location>
    <ligand>
        <name>(6S)-5,6,7,8-tetrahydrofolate</name>
        <dbReference type="ChEBI" id="CHEBI:57453"/>
    </ligand>
</feature>
<proteinExistence type="inferred from homology"/>
<dbReference type="NCBIfam" id="NF000586">
    <property type="entry name" value="PRK00011.1"/>
    <property type="match status" value="1"/>
</dbReference>
<evidence type="ECO:0000313" key="16">
    <source>
        <dbReference type="Proteomes" id="UP000004080"/>
    </source>
</evidence>
<dbReference type="UniPathway" id="UPA00288">
    <property type="reaction ID" value="UER01023"/>
</dbReference>
<feature type="modified residue" description="N6-(pyridoxal phosphate)lysine" evidence="12 13">
    <location>
        <position position="226"/>
    </location>
</feature>
<dbReference type="GO" id="GO:0035999">
    <property type="term" value="P:tetrahydrofolate interconversion"/>
    <property type="evidence" value="ECO:0007669"/>
    <property type="project" value="UniProtKB-UniRule"/>
</dbReference>
<dbReference type="eggNOG" id="COG0112">
    <property type="taxonomic scope" value="Bacteria"/>
</dbReference>
<dbReference type="Proteomes" id="UP000004080">
    <property type="component" value="Unassembled WGS sequence"/>
</dbReference>
<comment type="cofactor">
    <cofactor evidence="2 12 13">
        <name>pyridoxal 5'-phosphate</name>
        <dbReference type="ChEBI" id="CHEBI:597326"/>
    </cofactor>
</comment>
<dbReference type="GO" id="GO:0004372">
    <property type="term" value="F:glycine hydroxymethyltransferase activity"/>
    <property type="evidence" value="ECO:0007669"/>
    <property type="project" value="UniProtKB-UniRule"/>
</dbReference>
<evidence type="ECO:0000256" key="3">
    <source>
        <dbReference type="ARBA" id="ARBA00004496"/>
    </source>
</evidence>
<dbReference type="PANTHER" id="PTHR11680:SF35">
    <property type="entry name" value="SERINE HYDROXYMETHYLTRANSFERASE 1"/>
    <property type="match status" value="1"/>
</dbReference>
<dbReference type="OrthoDB" id="9803846at2"/>
<keyword evidence="15" id="KW-0489">Methyltransferase</keyword>
<dbReference type="STRING" id="1196324.A374_18434"/>
<dbReference type="PATRIC" id="fig|1196324.3.peg.3757"/>
<feature type="binding site" evidence="12">
    <location>
        <position position="117"/>
    </location>
    <ligand>
        <name>(6S)-5,6,7,8-tetrahydrofolate</name>
        <dbReference type="ChEBI" id="CHEBI:57453"/>
    </ligand>
</feature>
<dbReference type="HAMAP" id="MF_00051">
    <property type="entry name" value="SHMT"/>
    <property type="match status" value="1"/>
</dbReference>